<dbReference type="PANTHER" id="PTHR46011">
    <property type="entry name" value="NUCLEAR HORMONE RECEPTOR FAMILY MEMBER NHR-86-RELATED"/>
    <property type="match status" value="1"/>
</dbReference>
<keyword evidence="2" id="KW-0863">Zinc-finger</keyword>
<dbReference type="GO" id="GO:0003700">
    <property type="term" value="F:DNA-binding transcription factor activity"/>
    <property type="evidence" value="ECO:0007669"/>
    <property type="project" value="InterPro"/>
</dbReference>
<keyword evidence="8" id="KW-0539">Nucleus</keyword>
<dbReference type="GO" id="GO:0008270">
    <property type="term" value="F:zinc ion binding"/>
    <property type="evidence" value="ECO:0007669"/>
    <property type="project" value="UniProtKB-KW"/>
</dbReference>
<keyword evidence="10" id="KW-1185">Reference proteome</keyword>
<dbReference type="AlphaFoldDB" id="A0A1I7ZZF2"/>
<sequence>MEADECPVCLRGQLTHVFNGGRGCKKCCMAFRRFLAKPKPLKCLQNPRYCSPGEVDSDRLCRKCRIERCRSNGMVETRIHAVQPRMISTQPPFVDDRFPLATLISTEMEKNRRTMEHRYHNDGKLRGALEDDDHFISMQDQMKMGAFKMNLMIDSLSKLPVFKLFSIADLTDFAKHLAPYCFWIIDAFNGLRNAQKRDEKWLQDERNYYLPNTYMDKTERGFYTVAQRSLPGATQSDWKNIAQILKLRGALEDDDHFISMQDQMKMGAFKMNLMIDSLSKLPVFKLFSTADLTDFAKHLAPYCFWIIDAFNGLRNAQKRDEKWLQDERNYYLPNTYMDKTERGFYTVAQRSLPGATQSDWKNIAQIQTTCFQDPILRKQLAEYHFVDDNLFYLLLFLTFTHLSMEYSAVDSVKASYLKLKCRILHEMEMYYTEKSNVYPRFMIMRHLDFLAYVEVNAGQGRKILDMLTCLDLYISLNSNLRAELCGGD</sequence>
<dbReference type="GO" id="GO:0043565">
    <property type="term" value="F:sequence-specific DNA binding"/>
    <property type="evidence" value="ECO:0007669"/>
    <property type="project" value="InterPro"/>
</dbReference>
<keyword evidence="6" id="KW-0804">Transcription</keyword>
<keyword evidence="4" id="KW-0805">Transcription regulation</keyword>
<dbReference type="InterPro" id="IPR001628">
    <property type="entry name" value="Znf_hrmn_rcpt"/>
</dbReference>
<name>A0A1I7ZZF2_9BILA</name>
<dbReference type="WBParaSite" id="L893_g31304.t1">
    <property type="protein sequence ID" value="L893_g31304.t1"/>
    <property type="gene ID" value="L893_g31304"/>
</dbReference>
<organism evidence="10 11">
    <name type="scientific">Steinernema glaseri</name>
    <dbReference type="NCBI Taxonomy" id="37863"/>
    <lineage>
        <taxon>Eukaryota</taxon>
        <taxon>Metazoa</taxon>
        <taxon>Ecdysozoa</taxon>
        <taxon>Nematoda</taxon>
        <taxon>Chromadorea</taxon>
        <taxon>Rhabditida</taxon>
        <taxon>Tylenchina</taxon>
        <taxon>Panagrolaimomorpha</taxon>
        <taxon>Strongyloidoidea</taxon>
        <taxon>Steinernematidae</taxon>
        <taxon>Steinernema</taxon>
    </lineage>
</organism>
<evidence type="ECO:0000313" key="10">
    <source>
        <dbReference type="Proteomes" id="UP000095287"/>
    </source>
</evidence>
<keyword evidence="7" id="KW-0675">Receptor</keyword>
<evidence type="ECO:0000256" key="3">
    <source>
        <dbReference type="ARBA" id="ARBA00022833"/>
    </source>
</evidence>
<evidence type="ECO:0000256" key="5">
    <source>
        <dbReference type="ARBA" id="ARBA00023125"/>
    </source>
</evidence>
<dbReference type="Proteomes" id="UP000095287">
    <property type="component" value="Unplaced"/>
</dbReference>
<feature type="domain" description="Nuclear receptor" evidence="9">
    <location>
        <begin position="3"/>
        <end position="81"/>
    </location>
</feature>
<evidence type="ECO:0000313" key="11">
    <source>
        <dbReference type="WBParaSite" id="L893_g31304.t1"/>
    </source>
</evidence>
<keyword evidence="5" id="KW-0238">DNA-binding</keyword>
<evidence type="ECO:0000256" key="1">
    <source>
        <dbReference type="ARBA" id="ARBA00022723"/>
    </source>
</evidence>
<protein>
    <submittedName>
        <fullName evidence="11">Nuclear receptor domain-containing protein</fullName>
    </submittedName>
</protein>
<reference evidence="11" key="1">
    <citation type="submission" date="2016-11" db="UniProtKB">
        <authorList>
            <consortium name="WormBaseParasite"/>
        </authorList>
    </citation>
    <scope>IDENTIFICATION</scope>
</reference>
<evidence type="ECO:0000256" key="6">
    <source>
        <dbReference type="ARBA" id="ARBA00023163"/>
    </source>
</evidence>
<accession>A0A1I7ZZF2</accession>
<evidence type="ECO:0000256" key="4">
    <source>
        <dbReference type="ARBA" id="ARBA00023015"/>
    </source>
</evidence>
<dbReference type="InterPro" id="IPR013088">
    <property type="entry name" value="Znf_NHR/GATA"/>
</dbReference>
<dbReference type="SMART" id="SM00399">
    <property type="entry name" value="ZnF_C4"/>
    <property type="match status" value="1"/>
</dbReference>
<dbReference type="Gene3D" id="3.30.50.10">
    <property type="entry name" value="Erythroid Transcription Factor GATA-1, subunit A"/>
    <property type="match status" value="1"/>
</dbReference>
<keyword evidence="3" id="KW-0862">Zinc</keyword>
<dbReference type="SUPFAM" id="SSF57716">
    <property type="entry name" value="Glucocorticoid receptor-like (DNA-binding domain)"/>
    <property type="match status" value="1"/>
</dbReference>
<proteinExistence type="predicted"/>
<evidence type="ECO:0000256" key="2">
    <source>
        <dbReference type="ARBA" id="ARBA00022771"/>
    </source>
</evidence>
<evidence type="ECO:0000256" key="7">
    <source>
        <dbReference type="ARBA" id="ARBA00023170"/>
    </source>
</evidence>
<evidence type="ECO:0000256" key="8">
    <source>
        <dbReference type="ARBA" id="ARBA00023242"/>
    </source>
</evidence>
<dbReference type="PROSITE" id="PS51030">
    <property type="entry name" value="NUCLEAR_REC_DBD_2"/>
    <property type="match status" value="1"/>
</dbReference>
<keyword evidence="1" id="KW-0479">Metal-binding</keyword>
<evidence type="ECO:0000259" key="9">
    <source>
        <dbReference type="PROSITE" id="PS51030"/>
    </source>
</evidence>